<protein>
    <submittedName>
        <fullName evidence="2">Uncharacterized protein</fullName>
    </submittedName>
</protein>
<keyword evidence="3" id="KW-1185">Reference proteome</keyword>
<keyword evidence="1" id="KW-0472">Membrane</keyword>
<sequence length="241" mass="25996">MISGGFTQALVEVQGLAASTRWLLGTAALLQGIAAIFIGAAVISMCNGYISKTTFRPVLVKWFMVTAAVTVVCGMGWQVTESIAGMQASVQVLGFDASQFRTDVTERDDLRDIVGIPTPVYLENYLNFWPLWAGLGLFSTAQIFKRGLQMQKDTAGLILWSRGFRGAFGDSVSSGCTARQAIHDLGGAERVGEHQRGEPFRVEEQSCQGHAVLNPSGDLQGAGLRGRRATQLCSTRLGHRL</sequence>
<feature type="transmembrane region" description="Helical" evidence="1">
    <location>
        <begin position="22"/>
        <end position="46"/>
    </location>
</feature>
<organism evidence="2 3">
    <name type="scientific">Paeniglutamicibacter kerguelensis</name>
    <dbReference type="NCBI Taxonomy" id="254788"/>
    <lineage>
        <taxon>Bacteria</taxon>
        <taxon>Bacillati</taxon>
        <taxon>Actinomycetota</taxon>
        <taxon>Actinomycetes</taxon>
        <taxon>Micrococcales</taxon>
        <taxon>Micrococcaceae</taxon>
        <taxon>Paeniglutamicibacter</taxon>
    </lineage>
</organism>
<accession>A0ABS4XF21</accession>
<feature type="transmembrane region" description="Helical" evidence="1">
    <location>
        <begin position="58"/>
        <end position="77"/>
    </location>
</feature>
<gene>
    <name evidence="2" type="ORF">JOF47_002584</name>
</gene>
<dbReference type="Proteomes" id="UP001296993">
    <property type="component" value="Unassembled WGS sequence"/>
</dbReference>
<proteinExistence type="predicted"/>
<comment type="caution">
    <text evidence="2">The sequence shown here is derived from an EMBL/GenBank/DDBJ whole genome shotgun (WGS) entry which is preliminary data.</text>
</comment>
<keyword evidence="1" id="KW-1133">Transmembrane helix</keyword>
<name>A0ABS4XF21_9MICC</name>
<keyword evidence="1" id="KW-0812">Transmembrane</keyword>
<evidence type="ECO:0000256" key="1">
    <source>
        <dbReference type="SAM" id="Phobius"/>
    </source>
</evidence>
<evidence type="ECO:0000313" key="3">
    <source>
        <dbReference type="Proteomes" id="UP001296993"/>
    </source>
</evidence>
<reference evidence="2 3" key="1">
    <citation type="submission" date="2021-03" db="EMBL/GenBank/DDBJ databases">
        <title>Sequencing the genomes of 1000 actinobacteria strains.</title>
        <authorList>
            <person name="Klenk H.-P."/>
        </authorList>
    </citation>
    <scope>NUCLEOTIDE SEQUENCE [LARGE SCALE GENOMIC DNA]</scope>
    <source>
        <strain evidence="2 3">DSM 15797</strain>
    </source>
</reference>
<evidence type="ECO:0000313" key="2">
    <source>
        <dbReference type="EMBL" id="MBP2387073.1"/>
    </source>
</evidence>
<dbReference type="EMBL" id="JAGIOF010000001">
    <property type="protein sequence ID" value="MBP2387073.1"/>
    <property type="molecule type" value="Genomic_DNA"/>
</dbReference>